<sequence length="156" mass="16471">MQHRPIDEPVRSLGAARAHPVDLAGPEPGQVDPAVLGALLDRHGWRRRGGATGRYARWTLPGPGSGPSLLVPESSAFPDSEELLGEALVALERSGAACAREVLVQLAVPSDEIRWWRDVPEGPAGAGSWTAEERLRSAARRTLLAGALATRGAAGY</sequence>
<dbReference type="EMBL" id="JAPHNL010000121">
    <property type="protein sequence ID" value="MCX3060726.1"/>
    <property type="molecule type" value="Genomic_DNA"/>
</dbReference>
<dbReference type="Proteomes" id="UP001163064">
    <property type="component" value="Unassembled WGS sequence"/>
</dbReference>
<evidence type="ECO:0000313" key="1">
    <source>
        <dbReference type="EMBL" id="MCX3060726.1"/>
    </source>
</evidence>
<accession>A0ABT3TUL3</accession>
<organism evidence="1 2">
    <name type="scientific">Streptomyces beihaiensis</name>
    <dbReference type="NCBI Taxonomy" id="2984495"/>
    <lineage>
        <taxon>Bacteria</taxon>
        <taxon>Bacillati</taxon>
        <taxon>Actinomycetota</taxon>
        <taxon>Actinomycetes</taxon>
        <taxon>Kitasatosporales</taxon>
        <taxon>Streptomycetaceae</taxon>
        <taxon>Streptomyces</taxon>
    </lineage>
</organism>
<reference evidence="1" key="1">
    <citation type="submission" date="2022-10" db="EMBL/GenBank/DDBJ databases">
        <title>Streptomyces beihaiensis sp. nov., a chitin degrading actinobacterium, isolated from shrimp pond soil.</title>
        <authorList>
            <person name="Xie J."/>
            <person name="Shen N."/>
        </authorList>
    </citation>
    <scope>NUCLEOTIDE SEQUENCE</scope>
    <source>
        <strain evidence="1">GXMU-J5</strain>
    </source>
</reference>
<gene>
    <name evidence="1" type="ORF">OFY01_13330</name>
</gene>
<name>A0ABT3TUL3_9ACTN</name>
<keyword evidence="2" id="KW-1185">Reference proteome</keyword>
<comment type="caution">
    <text evidence="1">The sequence shown here is derived from an EMBL/GenBank/DDBJ whole genome shotgun (WGS) entry which is preliminary data.</text>
</comment>
<protein>
    <submittedName>
        <fullName evidence="1">Uncharacterized protein</fullName>
    </submittedName>
</protein>
<feature type="non-terminal residue" evidence="1">
    <location>
        <position position="156"/>
    </location>
</feature>
<proteinExistence type="predicted"/>
<evidence type="ECO:0000313" key="2">
    <source>
        <dbReference type="Proteomes" id="UP001163064"/>
    </source>
</evidence>